<evidence type="ECO:0000256" key="2">
    <source>
        <dbReference type="PIRNR" id="PIRNR001365"/>
    </source>
</evidence>
<organism evidence="3 4">
    <name type="scientific">Rhodococcus olei</name>
    <dbReference type="NCBI Taxonomy" id="2161675"/>
    <lineage>
        <taxon>Bacteria</taxon>
        <taxon>Bacillati</taxon>
        <taxon>Actinomycetota</taxon>
        <taxon>Actinomycetes</taxon>
        <taxon>Mycobacteriales</taxon>
        <taxon>Nocardiaceae</taxon>
        <taxon>Rhodococcus</taxon>
    </lineage>
</organism>
<comment type="similarity">
    <text evidence="2">Belongs to the DapA family.</text>
</comment>
<accession>A0ABP8PLT7</accession>
<name>A0ABP8PLT7_9NOCA</name>
<dbReference type="Proteomes" id="UP001501183">
    <property type="component" value="Unassembled WGS sequence"/>
</dbReference>
<sequence length="301" mass="31814">MTPISAGSPAIVGFVPTPFGHDDEVDATRLVSLAARLSRFGIRPAVLGGMGEFYALSRRESRICMEAAVEGSDGREPTVAGIGFATREAVHLAEDARAAGVQTIVINPPHHAAPSPAAYAEHVRRITESSGLPAVLYSSAKYPLTDRHLDALTDVPGFLGVKEEYYDVAAAAKRIAATGDRVQWWGVGEENGVRYAAVGATAVTTSLANFSPGLARDYITQALAGTLDPRVEAATRAWTDGLGRDEQGAASFLKEVMRQTAGWNPAVRLPLLASGADISGFVADFVERFDSDRIGSEGAYP</sequence>
<dbReference type="SMART" id="SM01130">
    <property type="entry name" value="DHDPS"/>
    <property type="match status" value="1"/>
</dbReference>
<evidence type="ECO:0000313" key="3">
    <source>
        <dbReference type="EMBL" id="GAA4489699.1"/>
    </source>
</evidence>
<keyword evidence="1 2" id="KW-0456">Lyase</keyword>
<dbReference type="InterPro" id="IPR013785">
    <property type="entry name" value="Aldolase_TIM"/>
</dbReference>
<dbReference type="PIRSF" id="PIRSF001365">
    <property type="entry name" value="DHDPS"/>
    <property type="match status" value="1"/>
</dbReference>
<evidence type="ECO:0000256" key="1">
    <source>
        <dbReference type="ARBA" id="ARBA00023239"/>
    </source>
</evidence>
<evidence type="ECO:0000313" key="4">
    <source>
        <dbReference type="Proteomes" id="UP001501183"/>
    </source>
</evidence>
<dbReference type="PANTHER" id="PTHR12128">
    <property type="entry name" value="DIHYDRODIPICOLINATE SYNTHASE"/>
    <property type="match status" value="1"/>
</dbReference>
<dbReference type="RefSeq" id="WP_345352494.1">
    <property type="nucleotide sequence ID" value="NZ_BAABFB010000075.1"/>
</dbReference>
<dbReference type="Pfam" id="PF00701">
    <property type="entry name" value="DHDPS"/>
    <property type="match status" value="1"/>
</dbReference>
<gene>
    <name evidence="3" type="ORF">GCM10023094_51720</name>
</gene>
<dbReference type="Gene3D" id="3.20.20.70">
    <property type="entry name" value="Aldolase class I"/>
    <property type="match status" value="1"/>
</dbReference>
<evidence type="ECO:0008006" key="5">
    <source>
        <dbReference type="Google" id="ProtNLM"/>
    </source>
</evidence>
<dbReference type="CDD" id="cd00408">
    <property type="entry name" value="DHDPS-like"/>
    <property type="match status" value="1"/>
</dbReference>
<keyword evidence="4" id="KW-1185">Reference proteome</keyword>
<comment type="caution">
    <text evidence="3">The sequence shown here is derived from an EMBL/GenBank/DDBJ whole genome shotgun (WGS) entry which is preliminary data.</text>
</comment>
<dbReference type="SUPFAM" id="SSF51569">
    <property type="entry name" value="Aldolase"/>
    <property type="match status" value="1"/>
</dbReference>
<dbReference type="EMBL" id="BAABFB010000075">
    <property type="protein sequence ID" value="GAA4489699.1"/>
    <property type="molecule type" value="Genomic_DNA"/>
</dbReference>
<protein>
    <recommendedName>
        <fullName evidence="5">4-hydroxy-tetrahydrodipicolinate synthase</fullName>
    </recommendedName>
</protein>
<dbReference type="PANTHER" id="PTHR12128:SF19">
    <property type="entry name" value="5-DEHYDRO-4-DEOXYGLUCARATE DEHYDRATASE 2-RELATED"/>
    <property type="match status" value="1"/>
</dbReference>
<reference evidence="4" key="1">
    <citation type="journal article" date="2019" name="Int. J. Syst. Evol. Microbiol.">
        <title>The Global Catalogue of Microorganisms (GCM) 10K type strain sequencing project: providing services to taxonomists for standard genome sequencing and annotation.</title>
        <authorList>
            <consortium name="The Broad Institute Genomics Platform"/>
            <consortium name="The Broad Institute Genome Sequencing Center for Infectious Disease"/>
            <person name="Wu L."/>
            <person name="Ma J."/>
        </authorList>
    </citation>
    <scope>NUCLEOTIDE SEQUENCE [LARGE SCALE GENOMIC DNA]</scope>
    <source>
        <strain evidence="4">JCM 32206</strain>
    </source>
</reference>
<dbReference type="InterPro" id="IPR002220">
    <property type="entry name" value="DapA-like"/>
</dbReference>
<proteinExistence type="inferred from homology"/>